<proteinExistence type="predicted"/>
<comment type="caution">
    <text evidence="4">The sequence shown here is derived from an EMBL/GenBank/DDBJ whole genome shotgun (WGS) entry which is preliminary data.</text>
</comment>
<organism evidence="4 5">
    <name type="scientific">Chryseobacterium luteum</name>
    <dbReference type="NCBI Taxonomy" id="421531"/>
    <lineage>
        <taxon>Bacteria</taxon>
        <taxon>Pseudomonadati</taxon>
        <taxon>Bacteroidota</taxon>
        <taxon>Flavobacteriia</taxon>
        <taxon>Flavobacteriales</taxon>
        <taxon>Weeksellaceae</taxon>
        <taxon>Chryseobacterium group</taxon>
        <taxon>Chryseobacterium</taxon>
    </lineage>
</organism>
<evidence type="ECO:0000256" key="1">
    <source>
        <dbReference type="ARBA" id="ARBA00022737"/>
    </source>
</evidence>
<keyword evidence="1" id="KW-0677">Repeat</keyword>
<dbReference type="PANTHER" id="PTHR24198">
    <property type="entry name" value="ANKYRIN REPEAT AND PROTEIN KINASE DOMAIN-CONTAINING PROTEIN"/>
    <property type="match status" value="1"/>
</dbReference>
<accession>A0A085ZEC2</accession>
<name>A0A085ZEC2_9FLAO</name>
<sequence>MINLIPKIHKQTLLSAIAKGDLNAVKIVVEENNLDLNVYEERSYSPLIMEVLTSYGIKNEDDRLIFLQYFLDNGADPNMNCKAGYNSLHVAVQQENLIKALDLFIDFGGDVNALDKNGASVAYWAIQGFPWRTEGEKRAFHLQVLEKILMLGADLDCQNKFGVTPRSWLEHSPEDVKLLVEKCEQLQPVYKPSSTQQPEFPTRYTYPEIVKNIRENMIPTTGQAESLEGEMLRNLDILKDEAYRNGNVNFSDSHKAFAEFILDHLTTFTRTDKQDVENITAAVKKLMDPQKPYLEDDVYDYLTDQICIFHQKINNDDFIVETNKKWWQIWK</sequence>
<evidence type="ECO:0000313" key="4">
    <source>
        <dbReference type="EMBL" id="KFF02786.1"/>
    </source>
</evidence>
<protein>
    <submittedName>
        <fullName evidence="4">Uncharacterized protein</fullName>
    </submittedName>
</protein>
<evidence type="ECO:0000256" key="2">
    <source>
        <dbReference type="ARBA" id="ARBA00023043"/>
    </source>
</evidence>
<dbReference type="PANTHER" id="PTHR24198:SF165">
    <property type="entry name" value="ANKYRIN REPEAT-CONTAINING PROTEIN-RELATED"/>
    <property type="match status" value="1"/>
</dbReference>
<keyword evidence="5" id="KW-1185">Reference proteome</keyword>
<dbReference type="SUPFAM" id="SSF48403">
    <property type="entry name" value="Ankyrin repeat"/>
    <property type="match status" value="1"/>
</dbReference>
<reference evidence="4 5" key="1">
    <citation type="submission" date="2014-07" db="EMBL/GenBank/DDBJ databases">
        <title>Genome of Chryseobacterium luteum DSM 18605.</title>
        <authorList>
            <person name="Stropko S.J."/>
            <person name="Pipes S.E."/>
            <person name="Newman J.D."/>
        </authorList>
    </citation>
    <scope>NUCLEOTIDE SEQUENCE [LARGE SCALE GENOMIC DNA]</scope>
    <source>
        <strain evidence="4 5">DSM 18605</strain>
    </source>
</reference>
<evidence type="ECO:0000313" key="5">
    <source>
        <dbReference type="Proteomes" id="UP000028703"/>
    </source>
</evidence>
<dbReference type="InterPro" id="IPR002110">
    <property type="entry name" value="Ankyrin_rpt"/>
</dbReference>
<feature type="repeat" description="ANK" evidence="3">
    <location>
        <begin position="83"/>
        <end position="116"/>
    </location>
</feature>
<dbReference type="EMBL" id="JPRO01000010">
    <property type="protein sequence ID" value="KFF02786.1"/>
    <property type="molecule type" value="Genomic_DNA"/>
</dbReference>
<dbReference type="STRING" id="421531.IX38_12505"/>
<dbReference type="eggNOG" id="COG0666">
    <property type="taxonomic scope" value="Bacteria"/>
</dbReference>
<keyword evidence="2 3" id="KW-0040">ANK repeat</keyword>
<dbReference type="GO" id="GO:0005737">
    <property type="term" value="C:cytoplasm"/>
    <property type="evidence" value="ECO:0007669"/>
    <property type="project" value="TreeGrafter"/>
</dbReference>
<evidence type="ECO:0000256" key="3">
    <source>
        <dbReference type="PROSITE-ProRule" id="PRU00023"/>
    </source>
</evidence>
<dbReference type="OrthoDB" id="9812708at2"/>
<dbReference type="SMART" id="SM00248">
    <property type="entry name" value="ANK"/>
    <property type="match status" value="4"/>
</dbReference>
<dbReference type="AlphaFoldDB" id="A0A085ZEC2"/>
<dbReference type="InterPro" id="IPR036770">
    <property type="entry name" value="Ankyrin_rpt-contain_sf"/>
</dbReference>
<dbReference type="Gene3D" id="1.25.40.20">
    <property type="entry name" value="Ankyrin repeat-containing domain"/>
    <property type="match status" value="1"/>
</dbReference>
<dbReference type="PROSITE" id="PS50297">
    <property type="entry name" value="ANK_REP_REGION"/>
    <property type="match status" value="1"/>
</dbReference>
<dbReference type="PROSITE" id="PS50088">
    <property type="entry name" value="ANK_REPEAT"/>
    <property type="match status" value="1"/>
</dbReference>
<dbReference type="RefSeq" id="WP_034705262.1">
    <property type="nucleotide sequence ID" value="NZ_JPRO01000010.1"/>
</dbReference>
<gene>
    <name evidence="4" type="ORF">IX38_12505</name>
</gene>
<dbReference type="Proteomes" id="UP000028703">
    <property type="component" value="Unassembled WGS sequence"/>
</dbReference>